<evidence type="ECO:0000256" key="1">
    <source>
        <dbReference type="SAM" id="MobiDB-lite"/>
    </source>
</evidence>
<dbReference type="EMBL" id="FOHZ01000018">
    <property type="protein sequence ID" value="SET70438.1"/>
    <property type="molecule type" value="Genomic_DNA"/>
</dbReference>
<keyword evidence="3" id="KW-1185">Reference proteome</keyword>
<sequence length="60" mass="6920">MGKRKPTEPEGDSKKALPPEGETESRGVRRLTDQEILELRRDMLESSAWAKAELARRRKK</sequence>
<accession>A0A1I0GHR3</accession>
<feature type="region of interest" description="Disordered" evidence="1">
    <location>
        <begin position="1"/>
        <end position="31"/>
    </location>
</feature>
<reference evidence="3" key="1">
    <citation type="submission" date="2016-10" db="EMBL/GenBank/DDBJ databases">
        <authorList>
            <person name="Varghese N."/>
            <person name="Submissions S."/>
        </authorList>
    </citation>
    <scope>NUCLEOTIDE SEQUENCE [LARGE SCALE GENOMIC DNA]</scope>
    <source>
        <strain evidence="3">CGMCC 1.6489</strain>
    </source>
</reference>
<dbReference type="Proteomes" id="UP000198762">
    <property type="component" value="Unassembled WGS sequence"/>
</dbReference>
<evidence type="ECO:0000313" key="3">
    <source>
        <dbReference type="Proteomes" id="UP000198762"/>
    </source>
</evidence>
<protein>
    <submittedName>
        <fullName evidence="2">Uncharacterized protein</fullName>
    </submittedName>
</protein>
<name>A0A1I0GHR3_9GAMM</name>
<proteinExistence type="predicted"/>
<gene>
    <name evidence="2" type="ORF">SAMN04487962_11843</name>
</gene>
<organism evidence="2 3">
    <name type="scientific">Marinobacter segnicrescens</name>
    <dbReference type="NCBI Taxonomy" id="430453"/>
    <lineage>
        <taxon>Bacteria</taxon>
        <taxon>Pseudomonadati</taxon>
        <taxon>Pseudomonadota</taxon>
        <taxon>Gammaproteobacteria</taxon>
        <taxon>Pseudomonadales</taxon>
        <taxon>Marinobacteraceae</taxon>
        <taxon>Marinobacter</taxon>
    </lineage>
</organism>
<evidence type="ECO:0000313" key="2">
    <source>
        <dbReference type="EMBL" id="SET70438.1"/>
    </source>
</evidence>
<dbReference type="AlphaFoldDB" id="A0A1I0GHR3"/>